<dbReference type="EMBL" id="CP094326">
    <property type="protein sequence ID" value="UNY98740.1"/>
    <property type="molecule type" value="Genomic_DNA"/>
</dbReference>
<gene>
    <name evidence="4" type="ORF">MQE36_16885</name>
</gene>
<feature type="domain" description="Calcineurin-like phosphoesterase" evidence="3">
    <location>
        <begin position="39"/>
        <end position="234"/>
    </location>
</feature>
<keyword evidence="5" id="KW-1185">Reference proteome</keyword>
<sequence length="1215" mass="137901">MRRLFGIAIFFIFISCATFQTIPEIDVENKTTDKVVRTFYLIGDAGYPEGGMAPKALKVLEGRLGGANKSDVLLFLGDNIYPSGLPDENDPGRKNAELALQLQIEVARKFKGDSYFIPGNHDWYNGVKGLKRQEEFVEQQLGKDSFLPENGCPIEKVNIDDNTVLLLVDSHWYITNWNNHPTINDDCEIKTKDHFLDEFTSEIKKARGKTTLVAIHHPMFTNGPHGGSYSLKEHFKPLPVIGTLKNILRTTTGVVNADISNWFYNDLRKKLITAAQHNENVIFISGHEHSLQYIEADNLKQVISGSGSKSTAVRHRSNGDFGYPANGYGILKIYESGKVDLQFIDGATSKVVFSKDLVLPKTKSHFEYKNRFADSVLASVYKEEKISRSELFKFFWGERFTKYFSTPVKAKTVNLDTLFGGLKPVRKGGGTQSRSLRLINPEGKQYVMRAVRKSATQYIQAAVFTDNYLKGQYENTGTQRLIEHVFTGSHPYAPLTIATLSDAAGVYHLNPSLFYIPKQSALQQFNSEFGDELYLLEEHASKGHKELAGNNFTGDIISTMDVIEEIHSDEDVIIDQENYIRARLFDMLIGDWDRHHDQWRWMEFKENGKKVYRPLPRDRDQAFSRMSDGFMLGTAVNLIPAAGLLRKYSPDLKDVKGINVEPYPLDMAFLTVLNKKDWDAEVKHIQERVTDEVIDRAMAQMPDEVQDETVSEIKYILKQRRANLQKIADRYYKLTSKYGVVTATNKDDHIQVDAKPDGTVEVNVYRKKDDTVKDRFHHNVYKPGETRELWIYGLDDDDTFVVTGKSRHIKIRLIGGQNNDDYKVENGRNIIIYDYKSKKNNLGGATKAKINLTDDYEVNVYDYKKLKANTNQVAPLLGANPDDGLKIGFTDTYTTYGFERNPFTSRHQLKAAYYFATNGYELNYSGEFAHIIGGLNLGMEVRFNSPNFSLNFFGYGNETENPDDDLGLDYNRVKTRTLRLKPELIWNSGRGAVLSFGGSYESIEVHDTDNRYVSENNVLPDYVFDEVQFAGLHTRFSFINYDNRAYPTNGINFLLEAGYKKNLDAGDRSFGYLISDVGLVHKIDYSGKLVLGTRFKGHFNFGDDFEFYQAASIGGTDGLRGYRNQRFTGKSAVYQNTDLRYSFNRVKTGFIPIRLGLYGAFDYGRVWFTGDESKKWQHSYGGGLFVNATEMISANLGVFDSSDGIRVAFTLGFGF</sequence>
<organism evidence="4 5">
    <name type="scientific">Zhouia spongiae</name>
    <dbReference type="NCBI Taxonomy" id="2202721"/>
    <lineage>
        <taxon>Bacteria</taxon>
        <taxon>Pseudomonadati</taxon>
        <taxon>Bacteroidota</taxon>
        <taxon>Flavobacteriia</taxon>
        <taxon>Flavobacteriales</taxon>
        <taxon>Flavobacteriaceae</taxon>
        <taxon>Zhouia</taxon>
    </lineage>
</organism>
<dbReference type="Gene3D" id="3.60.21.10">
    <property type="match status" value="1"/>
</dbReference>
<evidence type="ECO:0000313" key="5">
    <source>
        <dbReference type="Proteomes" id="UP000829476"/>
    </source>
</evidence>
<evidence type="ECO:0000256" key="2">
    <source>
        <dbReference type="ARBA" id="ARBA00022801"/>
    </source>
</evidence>
<evidence type="ECO:0000256" key="1">
    <source>
        <dbReference type="ARBA" id="ARBA00022729"/>
    </source>
</evidence>
<proteinExistence type="predicted"/>
<reference evidence="4 5" key="1">
    <citation type="journal article" date="2018" name="Int. J. Syst. Evol. Microbiol.">
        <title>Zhouia spongiae sp. nov., isolated from a marine sponge.</title>
        <authorList>
            <person name="Zhuang L."/>
            <person name="Lin B."/>
            <person name="Qin F."/>
            <person name="Luo L."/>
        </authorList>
    </citation>
    <scope>NUCLEOTIDE SEQUENCE [LARGE SCALE GENOMIC DNA]</scope>
    <source>
        <strain evidence="4 5">HN-Y44</strain>
    </source>
</reference>
<dbReference type="InterPro" id="IPR004843">
    <property type="entry name" value="Calcineurin-like_PHP"/>
</dbReference>
<accession>A0ABY3YM96</accession>
<name>A0ABY3YM96_9FLAO</name>
<dbReference type="Proteomes" id="UP000829476">
    <property type="component" value="Chromosome"/>
</dbReference>
<keyword evidence="2" id="KW-0378">Hydrolase</keyword>
<dbReference type="InterPro" id="IPR051558">
    <property type="entry name" value="Metallophosphoesterase_PAP"/>
</dbReference>
<dbReference type="InterPro" id="IPR029052">
    <property type="entry name" value="Metallo-depent_PP-like"/>
</dbReference>
<protein>
    <submittedName>
        <fullName evidence="4">Metallophosphoesterase</fullName>
    </submittedName>
</protein>
<dbReference type="Pfam" id="PF00149">
    <property type="entry name" value="Metallophos"/>
    <property type="match status" value="1"/>
</dbReference>
<dbReference type="RefSeq" id="WP_242937146.1">
    <property type="nucleotide sequence ID" value="NZ_CP094326.1"/>
</dbReference>
<dbReference type="PANTHER" id="PTHR10161:SF14">
    <property type="entry name" value="TARTRATE-RESISTANT ACID PHOSPHATASE TYPE 5"/>
    <property type="match status" value="1"/>
</dbReference>
<dbReference type="PROSITE" id="PS51257">
    <property type="entry name" value="PROKAR_LIPOPROTEIN"/>
    <property type="match status" value="1"/>
</dbReference>
<keyword evidence="1" id="KW-0732">Signal</keyword>
<dbReference type="SUPFAM" id="SSF56300">
    <property type="entry name" value="Metallo-dependent phosphatases"/>
    <property type="match status" value="1"/>
</dbReference>
<dbReference type="PANTHER" id="PTHR10161">
    <property type="entry name" value="TARTRATE-RESISTANT ACID PHOSPHATASE TYPE 5"/>
    <property type="match status" value="1"/>
</dbReference>
<evidence type="ECO:0000259" key="3">
    <source>
        <dbReference type="Pfam" id="PF00149"/>
    </source>
</evidence>
<evidence type="ECO:0000313" key="4">
    <source>
        <dbReference type="EMBL" id="UNY98740.1"/>
    </source>
</evidence>